<keyword evidence="9" id="KW-0472">Membrane</keyword>
<evidence type="ECO:0000256" key="2">
    <source>
        <dbReference type="ARBA" id="ARBA00022536"/>
    </source>
</evidence>
<evidence type="ECO:0000313" key="14">
    <source>
        <dbReference type="EMBL" id="JAT12265.1"/>
    </source>
</evidence>
<feature type="domain" description="Cadherin" evidence="13">
    <location>
        <begin position="653"/>
        <end position="757"/>
    </location>
</feature>
<evidence type="ECO:0000256" key="5">
    <source>
        <dbReference type="ARBA" id="ARBA00022737"/>
    </source>
</evidence>
<evidence type="ECO:0000256" key="7">
    <source>
        <dbReference type="ARBA" id="ARBA00022889"/>
    </source>
</evidence>
<dbReference type="Pfam" id="PF00028">
    <property type="entry name" value="Cadherin"/>
    <property type="match status" value="7"/>
</dbReference>
<keyword evidence="8" id="KW-1133">Transmembrane helix</keyword>
<feature type="domain" description="Cadherin" evidence="13">
    <location>
        <begin position="443"/>
        <end position="547"/>
    </location>
</feature>
<keyword evidence="5" id="KW-0677">Repeat</keyword>
<dbReference type="PANTHER" id="PTHR24026:SF51">
    <property type="entry name" value="PROTOCADHERIN-LIKE WING POLARITY PROTEIN STAN"/>
    <property type="match status" value="1"/>
</dbReference>
<dbReference type="FunFam" id="2.60.40.60:FF:000024">
    <property type="entry name" value="FAT atypical cadherin 3"/>
    <property type="match status" value="1"/>
</dbReference>
<dbReference type="FunFam" id="2.60.40.60:FF:000015">
    <property type="entry name" value="FAT atypical cadherin 1"/>
    <property type="match status" value="2"/>
</dbReference>
<proteinExistence type="predicted"/>
<feature type="domain" description="Cadherin" evidence="13">
    <location>
        <begin position="772"/>
        <end position="869"/>
    </location>
</feature>
<dbReference type="FunFam" id="2.60.40.60:FF:000020">
    <property type="entry name" value="Dachsous cadherin-related 1b"/>
    <property type="match status" value="1"/>
</dbReference>
<dbReference type="FunFam" id="2.60.40.60:FF:000013">
    <property type="entry name" value="Cadherin EGF LAG seven-pass G-type receptor"/>
    <property type="match status" value="2"/>
</dbReference>
<reference evidence="14" key="1">
    <citation type="submission" date="2015-11" db="EMBL/GenBank/DDBJ databases">
        <title>De novo transcriptome assembly of four potential Pierce s Disease insect vectors from Arizona vineyards.</title>
        <authorList>
            <person name="Tassone E.E."/>
        </authorList>
    </citation>
    <scope>NUCLEOTIDE SEQUENCE</scope>
</reference>
<dbReference type="AlphaFoldDB" id="A0A1B6KLF3"/>
<evidence type="ECO:0000256" key="1">
    <source>
        <dbReference type="ARBA" id="ARBA00004167"/>
    </source>
</evidence>
<dbReference type="InterPro" id="IPR015919">
    <property type="entry name" value="Cadherin-like_sf"/>
</dbReference>
<feature type="domain" description="Cadherin" evidence="13">
    <location>
        <begin position="1"/>
        <end position="33"/>
    </location>
</feature>
<dbReference type="GO" id="GO:0007156">
    <property type="term" value="P:homophilic cell adhesion via plasma membrane adhesion molecules"/>
    <property type="evidence" value="ECO:0007669"/>
    <property type="project" value="InterPro"/>
</dbReference>
<accession>A0A1B6KLF3</accession>
<dbReference type="InterPro" id="IPR002126">
    <property type="entry name" value="Cadherin-like_dom"/>
</dbReference>
<keyword evidence="6 12" id="KW-0106">Calcium</keyword>
<dbReference type="SUPFAM" id="SSF49313">
    <property type="entry name" value="Cadherin-like"/>
    <property type="match status" value="8"/>
</dbReference>
<evidence type="ECO:0000256" key="9">
    <source>
        <dbReference type="ARBA" id="ARBA00023136"/>
    </source>
</evidence>
<name>A0A1B6KLF3_9HEMI</name>
<feature type="domain" description="Cadherin" evidence="13">
    <location>
        <begin position="34"/>
        <end position="135"/>
    </location>
</feature>
<gene>
    <name evidence="14" type="ORF">g.5379</name>
</gene>
<feature type="domain" description="Cadherin" evidence="13">
    <location>
        <begin position="136"/>
        <end position="236"/>
    </location>
</feature>
<dbReference type="EMBL" id="GEBQ01027712">
    <property type="protein sequence ID" value="JAT12265.1"/>
    <property type="molecule type" value="Transcribed_RNA"/>
</dbReference>
<evidence type="ECO:0000256" key="3">
    <source>
        <dbReference type="ARBA" id="ARBA00022692"/>
    </source>
</evidence>
<dbReference type="PRINTS" id="PR00205">
    <property type="entry name" value="CADHERIN"/>
</dbReference>
<dbReference type="PROSITE" id="PS00232">
    <property type="entry name" value="CADHERIN_1"/>
    <property type="match status" value="5"/>
</dbReference>
<feature type="domain" description="Cadherin" evidence="13">
    <location>
        <begin position="548"/>
        <end position="652"/>
    </location>
</feature>
<dbReference type="GO" id="GO:0030855">
    <property type="term" value="P:epithelial cell differentiation"/>
    <property type="evidence" value="ECO:0007669"/>
    <property type="project" value="UniProtKB-ARBA"/>
</dbReference>
<dbReference type="GO" id="GO:0001736">
    <property type="term" value="P:establishment of planar polarity"/>
    <property type="evidence" value="ECO:0007669"/>
    <property type="project" value="UniProtKB-ARBA"/>
</dbReference>
<feature type="domain" description="Cadherin" evidence="13">
    <location>
        <begin position="237"/>
        <end position="338"/>
    </location>
</feature>
<evidence type="ECO:0000256" key="10">
    <source>
        <dbReference type="ARBA" id="ARBA00023157"/>
    </source>
</evidence>
<keyword evidence="2" id="KW-0245">EGF-like domain</keyword>
<dbReference type="GO" id="GO:0005886">
    <property type="term" value="C:plasma membrane"/>
    <property type="evidence" value="ECO:0007669"/>
    <property type="project" value="InterPro"/>
</dbReference>
<evidence type="ECO:0000256" key="4">
    <source>
        <dbReference type="ARBA" id="ARBA00022729"/>
    </source>
</evidence>
<keyword evidence="4" id="KW-0732">Signal</keyword>
<dbReference type="CDD" id="cd11304">
    <property type="entry name" value="Cadherin_repeat"/>
    <property type="match status" value="9"/>
</dbReference>
<dbReference type="GO" id="GO:0005509">
    <property type="term" value="F:calcium ion binding"/>
    <property type="evidence" value="ECO:0007669"/>
    <property type="project" value="UniProtKB-UniRule"/>
</dbReference>
<dbReference type="InterPro" id="IPR020894">
    <property type="entry name" value="Cadherin_CS"/>
</dbReference>
<evidence type="ECO:0000256" key="8">
    <source>
        <dbReference type="ARBA" id="ARBA00022989"/>
    </source>
</evidence>
<feature type="non-terminal residue" evidence="14">
    <location>
        <position position="984"/>
    </location>
</feature>
<keyword evidence="7" id="KW-0130">Cell adhesion</keyword>
<keyword evidence="11" id="KW-0325">Glycoprotein</keyword>
<dbReference type="Gene3D" id="2.60.40.60">
    <property type="entry name" value="Cadherins"/>
    <property type="match status" value="9"/>
</dbReference>
<protein>
    <recommendedName>
        <fullName evidence="13">Cadherin domain-containing protein</fullName>
    </recommendedName>
</protein>
<organism evidence="14">
    <name type="scientific">Graphocephala atropunctata</name>
    <dbReference type="NCBI Taxonomy" id="36148"/>
    <lineage>
        <taxon>Eukaryota</taxon>
        <taxon>Metazoa</taxon>
        <taxon>Ecdysozoa</taxon>
        <taxon>Arthropoda</taxon>
        <taxon>Hexapoda</taxon>
        <taxon>Insecta</taxon>
        <taxon>Pterygota</taxon>
        <taxon>Neoptera</taxon>
        <taxon>Paraneoptera</taxon>
        <taxon>Hemiptera</taxon>
        <taxon>Auchenorrhyncha</taxon>
        <taxon>Membracoidea</taxon>
        <taxon>Cicadellidae</taxon>
        <taxon>Cicadellinae</taxon>
        <taxon>Cicadellini</taxon>
        <taxon>Graphocephala</taxon>
    </lineage>
</organism>
<evidence type="ECO:0000256" key="11">
    <source>
        <dbReference type="ARBA" id="ARBA00023180"/>
    </source>
</evidence>
<sequence>LGAVAQSRAAPRLATLATVTVVVLDVNDNRPVFHSEIYRVSVAENVAVGTSVMQVEAEDADEGRNGEVYYLLDGEGMFTIDTYTGWVVTAGTLDRELWPSYNLTVVAVDNGSPSLSTTATLVVELVDYNDNPPLFSQDVYTVSVKEDLQEGSEVLRLEVTDPDSDSTLRFYIAGGDPGLQFAIDEAVPGVVYLRRGLDWESQDSYRLTVVASDSKYITTAQVAVHVQDVNDERPYCVQSRYHATLAENVAPGTFVLTVEVEDPDLQPSISFHLEGDGADHFYLHKEKGELKTSKLLDREAMPRYSLKVYAYDDSHREWECVSYVELELTDVNDNAPEFHQASHKVSLSEDSAVGAFITKLTARDLDRGVNRKIRYYLVNSGENHFEVDKDTAIVRLAKPLDREAQSMFTLIVKAVDSGMPQLWTLTTLQVTVLDVNDNPPEFLSRSYSVTVPENIPVDEEIVKVDAVSKDTGVNAQIIFTIVEGNEQGKFDLHPITGVISVVQQMDYEQTKWYLLTVLATDQGLPPLSSQTSVNITVLDSNDNAPVFSQTAFTAQVSEDVQVGEIILKVEAVDRDSGHNARIGYTLDLGDSLHQFSLDLNTGELSVAKTLDRESIAEYSLTVRATDFGTPPLSSSVLVNINVHDVNDNPPTLTQDNYTFFVQEDKMPGWAVGQMIVSDADAFPNGAPFSFSILSGNAELAFRVVSDGTLYTAARLSTRVRSVYYLQIRVGDSGFPPLHTDSWITVKVIEESQFAPSVLPLEVFIIAYQERWPGGEIGHLLASDQDPYDTLMFALEASPAGQGQFSVEPRRGVLTAGPMVDAGRYRLNVSVSDGKFTAHTTVTVHVLPLWEDMLQHSVSIRLRSMTAHHFVLRQWKSLVQLLESALLRQVSLTSLQAVPHGDLDILLTITGGVELAVLSEALQSAGLSGADWSCDCHNGALCRQKVQIQRDLVFTVATDHVSFVCPGHSHQLYCACNLGYGGEHC</sequence>
<comment type="subcellular location">
    <subcellularLocation>
        <location evidence="1">Membrane</location>
        <topology evidence="1">Single-pass membrane protein</topology>
    </subcellularLocation>
</comment>
<dbReference type="GO" id="GO:0007424">
    <property type="term" value="P:open tracheal system development"/>
    <property type="evidence" value="ECO:0007669"/>
    <property type="project" value="UniProtKB-ARBA"/>
</dbReference>
<dbReference type="GO" id="GO:0007163">
    <property type="term" value="P:establishment or maintenance of cell polarity"/>
    <property type="evidence" value="ECO:0007669"/>
    <property type="project" value="UniProtKB-ARBA"/>
</dbReference>
<evidence type="ECO:0000259" key="13">
    <source>
        <dbReference type="PROSITE" id="PS50268"/>
    </source>
</evidence>
<evidence type="ECO:0000256" key="12">
    <source>
        <dbReference type="PROSITE-ProRule" id="PRU00043"/>
    </source>
</evidence>
<keyword evidence="10" id="KW-1015">Disulfide bond</keyword>
<feature type="domain" description="Cadherin" evidence="13">
    <location>
        <begin position="339"/>
        <end position="442"/>
    </location>
</feature>
<evidence type="ECO:0000256" key="6">
    <source>
        <dbReference type="ARBA" id="ARBA00022837"/>
    </source>
</evidence>
<dbReference type="PANTHER" id="PTHR24026">
    <property type="entry name" value="FAT ATYPICAL CADHERIN-RELATED"/>
    <property type="match status" value="1"/>
</dbReference>
<feature type="non-terminal residue" evidence="14">
    <location>
        <position position="1"/>
    </location>
</feature>
<dbReference type="PROSITE" id="PS50268">
    <property type="entry name" value="CADHERIN_2"/>
    <property type="match status" value="9"/>
</dbReference>
<dbReference type="FunFam" id="2.60.40.60:FF:000084">
    <property type="entry name" value="FAT atypical cadherin 3"/>
    <property type="match status" value="1"/>
</dbReference>
<keyword evidence="3" id="KW-0812">Transmembrane</keyword>
<dbReference type="SMART" id="SM00112">
    <property type="entry name" value="CA"/>
    <property type="match status" value="8"/>
</dbReference>